<feature type="domain" description="N-acetyltransferase" evidence="3">
    <location>
        <begin position="1"/>
        <end position="137"/>
    </location>
</feature>
<keyword evidence="2 4" id="KW-0012">Acyltransferase</keyword>
<dbReference type="EC" id="2.3.1.-" evidence="4"/>
<evidence type="ECO:0000259" key="3">
    <source>
        <dbReference type="PROSITE" id="PS51186"/>
    </source>
</evidence>
<dbReference type="Gene3D" id="3.40.630.30">
    <property type="match status" value="1"/>
</dbReference>
<dbReference type="PANTHER" id="PTHR43800">
    <property type="entry name" value="PEPTIDYL-LYSINE N-ACETYLTRANSFERASE YJAB"/>
    <property type="match status" value="1"/>
</dbReference>
<organism evidence="4 5">
    <name type="scientific">Pseudoalteromonas fenneropenaei</name>
    <dbReference type="NCBI Taxonomy" id="1737459"/>
    <lineage>
        <taxon>Bacteria</taxon>
        <taxon>Pseudomonadati</taxon>
        <taxon>Pseudomonadota</taxon>
        <taxon>Gammaproteobacteria</taxon>
        <taxon>Alteromonadales</taxon>
        <taxon>Pseudoalteromonadaceae</taxon>
        <taxon>Pseudoalteromonas</taxon>
    </lineage>
</organism>
<accession>A0ABV7CJD4</accession>
<dbReference type="EMBL" id="JBHRSD010000014">
    <property type="protein sequence ID" value="MFC3032656.1"/>
    <property type="molecule type" value="Genomic_DNA"/>
</dbReference>
<dbReference type="InterPro" id="IPR000182">
    <property type="entry name" value="GNAT_dom"/>
</dbReference>
<dbReference type="RefSeq" id="WP_377123373.1">
    <property type="nucleotide sequence ID" value="NZ_JBHRSD010000014.1"/>
</dbReference>
<proteinExistence type="predicted"/>
<dbReference type="SUPFAM" id="SSF55729">
    <property type="entry name" value="Acyl-CoA N-acyltransferases (Nat)"/>
    <property type="match status" value="1"/>
</dbReference>
<keyword evidence="5" id="KW-1185">Reference proteome</keyword>
<protein>
    <submittedName>
        <fullName evidence="4">GNAT family N-acetyltransferase</fullName>
        <ecNumber evidence="4">2.3.1.-</ecNumber>
    </submittedName>
</protein>
<dbReference type="InterPro" id="IPR016181">
    <property type="entry name" value="Acyl_CoA_acyltransferase"/>
</dbReference>
<comment type="caution">
    <text evidence="4">The sequence shown here is derived from an EMBL/GenBank/DDBJ whole genome shotgun (WGS) entry which is preliminary data.</text>
</comment>
<evidence type="ECO:0000313" key="4">
    <source>
        <dbReference type="EMBL" id="MFC3032656.1"/>
    </source>
</evidence>
<gene>
    <name evidence="4" type="ORF">ACFOEE_09000</name>
</gene>
<evidence type="ECO:0000313" key="5">
    <source>
        <dbReference type="Proteomes" id="UP001595453"/>
    </source>
</evidence>
<dbReference type="Pfam" id="PF13508">
    <property type="entry name" value="Acetyltransf_7"/>
    <property type="match status" value="1"/>
</dbReference>
<dbReference type="CDD" id="cd04301">
    <property type="entry name" value="NAT_SF"/>
    <property type="match status" value="1"/>
</dbReference>
<dbReference type="GO" id="GO:0016746">
    <property type="term" value="F:acyltransferase activity"/>
    <property type="evidence" value="ECO:0007669"/>
    <property type="project" value="UniProtKB-KW"/>
</dbReference>
<dbReference type="PROSITE" id="PS51186">
    <property type="entry name" value="GNAT"/>
    <property type="match status" value="1"/>
</dbReference>
<sequence length="145" mass="16248">MVVRSVHSTDYQELLAVWEDSVRATHDFISEADIAYFKPIIINEAFPHVTLWCIENALSQIVGFIGVAGQKVEMLFVLSAYRGKGIGRELLNYAKAHAAVTLVDVNEQNPQAVGFYQAQGFEVYDRSPLDDMGKPFPILRMRLAS</sequence>
<dbReference type="Proteomes" id="UP001595453">
    <property type="component" value="Unassembled WGS sequence"/>
</dbReference>
<name>A0ABV7CJD4_9GAMM</name>
<reference evidence="5" key="1">
    <citation type="journal article" date="2019" name="Int. J. Syst. Evol. Microbiol.">
        <title>The Global Catalogue of Microorganisms (GCM) 10K type strain sequencing project: providing services to taxonomists for standard genome sequencing and annotation.</title>
        <authorList>
            <consortium name="The Broad Institute Genomics Platform"/>
            <consortium name="The Broad Institute Genome Sequencing Center for Infectious Disease"/>
            <person name="Wu L."/>
            <person name="Ma J."/>
        </authorList>
    </citation>
    <scope>NUCLEOTIDE SEQUENCE [LARGE SCALE GENOMIC DNA]</scope>
    <source>
        <strain evidence="5">KCTC 42730</strain>
    </source>
</reference>
<evidence type="ECO:0000256" key="1">
    <source>
        <dbReference type="ARBA" id="ARBA00022679"/>
    </source>
</evidence>
<dbReference type="PANTHER" id="PTHR43800:SF1">
    <property type="entry name" value="PEPTIDYL-LYSINE N-ACETYLTRANSFERASE YJAB"/>
    <property type="match status" value="1"/>
</dbReference>
<evidence type="ECO:0000256" key="2">
    <source>
        <dbReference type="ARBA" id="ARBA00023315"/>
    </source>
</evidence>
<keyword evidence="1 4" id="KW-0808">Transferase</keyword>